<name>A0A645GBN8_9ZZZZ</name>
<dbReference type="AlphaFoldDB" id="A0A645GBN8"/>
<protein>
    <submittedName>
        <fullName evidence="1">Uncharacterized protein</fullName>
    </submittedName>
</protein>
<organism evidence="1">
    <name type="scientific">bioreactor metagenome</name>
    <dbReference type="NCBI Taxonomy" id="1076179"/>
    <lineage>
        <taxon>unclassified sequences</taxon>
        <taxon>metagenomes</taxon>
        <taxon>ecological metagenomes</taxon>
    </lineage>
</organism>
<comment type="caution">
    <text evidence="1">The sequence shown here is derived from an EMBL/GenBank/DDBJ whole genome shotgun (WGS) entry which is preliminary data.</text>
</comment>
<dbReference type="EMBL" id="VSSQ01071888">
    <property type="protein sequence ID" value="MPN23402.1"/>
    <property type="molecule type" value="Genomic_DNA"/>
</dbReference>
<sequence>MFSHPDILDGGLARLFKSNQGKQLIGTAVCLVPVYGKDSALLVSQEHVLGNGEVGNECQLLMDDDDSLFLAFLDGVELARFSMH</sequence>
<evidence type="ECO:0000313" key="1">
    <source>
        <dbReference type="EMBL" id="MPN23402.1"/>
    </source>
</evidence>
<proteinExistence type="predicted"/>
<accession>A0A645GBN8</accession>
<gene>
    <name evidence="1" type="ORF">SDC9_170790</name>
</gene>
<reference evidence="1" key="1">
    <citation type="submission" date="2019-08" db="EMBL/GenBank/DDBJ databases">
        <authorList>
            <person name="Kucharzyk K."/>
            <person name="Murdoch R.W."/>
            <person name="Higgins S."/>
            <person name="Loffler F."/>
        </authorList>
    </citation>
    <scope>NUCLEOTIDE SEQUENCE</scope>
</reference>